<dbReference type="EMBL" id="JANBUW010000439">
    <property type="protein sequence ID" value="KAJ2846856.1"/>
    <property type="molecule type" value="Genomic_DNA"/>
</dbReference>
<feature type="non-terminal residue" evidence="1">
    <location>
        <position position="1"/>
    </location>
</feature>
<dbReference type="AlphaFoldDB" id="A0A9W8LYA7"/>
<evidence type="ECO:0000313" key="1">
    <source>
        <dbReference type="EMBL" id="KAJ2846856.1"/>
    </source>
</evidence>
<accession>A0A9W8LYA7</accession>
<protein>
    <submittedName>
        <fullName evidence="1">Uncharacterized protein</fullName>
    </submittedName>
</protein>
<reference evidence="1" key="1">
    <citation type="submission" date="2022-07" db="EMBL/GenBank/DDBJ databases">
        <title>Phylogenomic reconstructions and comparative analyses of Kickxellomycotina fungi.</title>
        <authorList>
            <person name="Reynolds N.K."/>
            <person name="Stajich J.E."/>
            <person name="Barry K."/>
            <person name="Grigoriev I.V."/>
            <person name="Crous P."/>
            <person name="Smith M.E."/>
        </authorList>
    </citation>
    <scope>NUCLEOTIDE SEQUENCE</scope>
    <source>
        <strain evidence="1">NRRL 1566</strain>
    </source>
</reference>
<dbReference type="Proteomes" id="UP001139887">
    <property type="component" value="Unassembled WGS sequence"/>
</dbReference>
<organism evidence="1 2">
    <name type="scientific">Coemansia brasiliensis</name>
    <dbReference type="NCBI Taxonomy" id="2650707"/>
    <lineage>
        <taxon>Eukaryota</taxon>
        <taxon>Fungi</taxon>
        <taxon>Fungi incertae sedis</taxon>
        <taxon>Zoopagomycota</taxon>
        <taxon>Kickxellomycotina</taxon>
        <taxon>Kickxellomycetes</taxon>
        <taxon>Kickxellales</taxon>
        <taxon>Kickxellaceae</taxon>
        <taxon>Coemansia</taxon>
    </lineage>
</organism>
<keyword evidence="2" id="KW-1185">Reference proteome</keyword>
<proteinExistence type="predicted"/>
<sequence>FLAKLVRDKMTLTVDLTIFELMNLFHDLFNMRSVAIVGEYNAPFMSVIRNRNLSENER</sequence>
<dbReference type="OrthoDB" id="5553900at2759"/>
<gene>
    <name evidence="1" type="ORF">IWW36_004147</name>
</gene>
<evidence type="ECO:0000313" key="2">
    <source>
        <dbReference type="Proteomes" id="UP001139887"/>
    </source>
</evidence>
<name>A0A9W8LYA7_9FUNG</name>
<comment type="caution">
    <text evidence="1">The sequence shown here is derived from an EMBL/GenBank/DDBJ whole genome shotgun (WGS) entry which is preliminary data.</text>
</comment>